<feature type="compositionally biased region" description="Low complexity" evidence="1">
    <location>
        <begin position="82"/>
        <end position="101"/>
    </location>
</feature>
<evidence type="ECO:0000256" key="2">
    <source>
        <dbReference type="SAM" id="SignalP"/>
    </source>
</evidence>
<name>A0A9P7MC39_9HYPO</name>
<proteinExistence type="predicted"/>
<feature type="chain" id="PRO_5040144253" evidence="2">
    <location>
        <begin position="22"/>
        <end position="136"/>
    </location>
</feature>
<evidence type="ECO:0000313" key="4">
    <source>
        <dbReference type="Proteomes" id="UP000706124"/>
    </source>
</evidence>
<reference evidence="3 4" key="1">
    <citation type="journal article" date="2020" name="bioRxiv">
        <title>Whole genome comparisons of ergot fungi reveals the divergence and evolution of species within the genus Claviceps are the result of varying mechanisms driving genome evolution and host range expansion.</title>
        <authorList>
            <person name="Wyka S.A."/>
            <person name="Mondo S.J."/>
            <person name="Liu M."/>
            <person name="Dettman J."/>
            <person name="Nalam V."/>
            <person name="Broders K.D."/>
        </authorList>
    </citation>
    <scope>NUCLEOTIDE SEQUENCE [LARGE SCALE GENOMIC DNA]</scope>
    <source>
        <strain evidence="3 4">CCC 1485</strain>
    </source>
</reference>
<accession>A0A9P7MC39</accession>
<dbReference type="Proteomes" id="UP000706124">
    <property type="component" value="Unassembled WGS sequence"/>
</dbReference>
<feature type="compositionally biased region" description="Polar residues" evidence="1">
    <location>
        <begin position="57"/>
        <end position="81"/>
    </location>
</feature>
<evidence type="ECO:0000256" key="1">
    <source>
        <dbReference type="SAM" id="MobiDB-lite"/>
    </source>
</evidence>
<gene>
    <name evidence="3" type="ORF">E4U60_002311</name>
</gene>
<evidence type="ECO:0000313" key="3">
    <source>
        <dbReference type="EMBL" id="KAG5936887.1"/>
    </source>
</evidence>
<feature type="region of interest" description="Disordered" evidence="1">
    <location>
        <begin position="57"/>
        <end position="117"/>
    </location>
</feature>
<dbReference type="AlphaFoldDB" id="A0A9P7MC39"/>
<comment type="caution">
    <text evidence="3">The sequence shown here is derived from an EMBL/GenBank/DDBJ whole genome shotgun (WGS) entry which is preliminary data.</text>
</comment>
<keyword evidence="2" id="KW-0732">Signal</keyword>
<sequence>MAGNLFHLLTILLALAGHVLAQDTTPTEASSTLTIDATTTETDSIGVSTGVSSTSALNTTTMTSPDTPYVGSVTSHDAQYLSSGNGTTTGPQSTTSPPTTSIPNAVRTNAGRRPSEPGLRKLSIVVGLATYGLILL</sequence>
<protein>
    <submittedName>
        <fullName evidence="3">Uncharacterized protein</fullName>
    </submittedName>
</protein>
<feature type="signal peptide" evidence="2">
    <location>
        <begin position="1"/>
        <end position="21"/>
    </location>
</feature>
<organism evidence="3 4">
    <name type="scientific">Claviceps pazoutovae</name>
    <dbReference type="NCBI Taxonomy" id="1649127"/>
    <lineage>
        <taxon>Eukaryota</taxon>
        <taxon>Fungi</taxon>
        <taxon>Dikarya</taxon>
        <taxon>Ascomycota</taxon>
        <taxon>Pezizomycotina</taxon>
        <taxon>Sordariomycetes</taxon>
        <taxon>Hypocreomycetidae</taxon>
        <taxon>Hypocreales</taxon>
        <taxon>Clavicipitaceae</taxon>
        <taxon>Claviceps</taxon>
    </lineage>
</organism>
<dbReference type="OrthoDB" id="4961526at2759"/>
<keyword evidence="4" id="KW-1185">Reference proteome</keyword>
<dbReference type="EMBL" id="SRPO01000200">
    <property type="protein sequence ID" value="KAG5936887.1"/>
    <property type="molecule type" value="Genomic_DNA"/>
</dbReference>